<dbReference type="EMBL" id="BSXT01002389">
    <property type="protein sequence ID" value="GMF48644.1"/>
    <property type="molecule type" value="Genomic_DNA"/>
</dbReference>
<dbReference type="PANTHER" id="PTHR46599">
    <property type="entry name" value="PIGGYBAC TRANSPOSABLE ELEMENT-DERIVED PROTEIN 4"/>
    <property type="match status" value="1"/>
</dbReference>
<dbReference type="OrthoDB" id="117306at2759"/>
<feature type="region of interest" description="Disordered" evidence="1">
    <location>
        <begin position="189"/>
        <end position="227"/>
    </location>
</feature>
<name>A0A9W6XWI5_9STRA</name>
<evidence type="ECO:0000256" key="1">
    <source>
        <dbReference type="SAM" id="MobiDB-lite"/>
    </source>
</evidence>
<protein>
    <submittedName>
        <fullName evidence="3">Unnamed protein product</fullName>
    </submittedName>
</protein>
<gene>
    <name evidence="3" type="ORF">Pfra01_001888500</name>
</gene>
<reference evidence="3" key="1">
    <citation type="submission" date="2023-04" db="EMBL/GenBank/DDBJ databases">
        <title>Phytophthora fragariaefolia NBRC 109709.</title>
        <authorList>
            <person name="Ichikawa N."/>
            <person name="Sato H."/>
            <person name="Tonouchi N."/>
        </authorList>
    </citation>
    <scope>NUCLEOTIDE SEQUENCE</scope>
    <source>
        <strain evidence="3">NBRC 109709</strain>
    </source>
</reference>
<feature type="region of interest" description="Disordered" evidence="1">
    <location>
        <begin position="269"/>
        <end position="298"/>
    </location>
</feature>
<feature type="compositionally biased region" description="Basic residues" evidence="1">
    <location>
        <begin position="289"/>
        <end position="298"/>
    </location>
</feature>
<dbReference type="PANTHER" id="PTHR46599:SF3">
    <property type="entry name" value="PIGGYBAC TRANSPOSABLE ELEMENT-DERIVED PROTEIN 4"/>
    <property type="match status" value="1"/>
</dbReference>
<feature type="domain" description="PiggyBac transposable element-derived protein" evidence="2">
    <location>
        <begin position="1"/>
        <end position="86"/>
    </location>
</feature>
<comment type="caution">
    <text evidence="3">The sequence shown here is derived from an EMBL/GenBank/DDBJ whole genome shotgun (WGS) entry which is preliminary data.</text>
</comment>
<organism evidence="3 4">
    <name type="scientific">Phytophthora fragariaefolia</name>
    <dbReference type="NCBI Taxonomy" id="1490495"/>
    <lineage>
        <taxon>Eukaryota</taxon>
        <taxon>Sar</taxon>
        <taxon>Stramenopiles</taxon>
        <taxon>Oomycota</taxon>
        <taxon>Peronosporomycetes</taxon>
        <taxon>Peronosporales</taxon>
        <taxon>Peronosporaceae</taxon>
        <taxon>Phytophthora</taxon>
    </lineage>
</organism>
<accession>A0A9W6XWI5</accession>
<evidence type="ECO:0000259" key="2">
    <source>
        <dbReference type="Pfam" id="PF13843"/>
    </source>
</evidence>
<sequence>MQNIHFTNNAHPKSFTDRAWKVRSVLNTLQKRFAAGYKVTPVLAFDEAIIPSRSRYNPTRQYLKDKPHKWGTKDFMTCCAKTAYCLRGADALSSWSQHGDHGCFWSNSTCLYCGKQQHIDEIGDDDTTADIKSGTAAVARNLNVVLPPQEDWVFFAGVTDRFYTSVQGAIQPLGRGGYRRGTILANKAGRSGTSCATDSTNAKSAPSATVKLESASQPSGIVQDAASGRSGASQRVITCSRSTCCTYQHVHIGRSYLCDLKASRPRASDDEAASAEDIANEALSSGDQRRRRGRPGTRRRLIASDHRQAASAEDETNAVSADDGGQECASVLAAANADIATSPLAADDVLGSAAVVFATGTV</sequence>
<proteinExistence type="predicted"/>
<evidence type="ECO:0000313" key="4">
    <source>
        <dbReference type="Proteomes" id="UP001165121"/>
    </source>
</evidence>
<keyword evidence="4" id="KW-1185">Reference proteome</keyword>
<dbReference type="Pfam" id="PF13843">
    <property type="entry name" value="DDE_Tnp_1_7"/>
    <property type="match status" value="1"/>
</dbReference>
<dbReference type="Proteomes" id="UP001165121">
    <property type="component" value="Unassembled WGS sequence"/>
</dbReference>
<feature type="compositionally biased region" description="Polar residues" evidence="1">
    <location>
        <begin position="191"/>
        <end position="207"/>
    </location>
</feature>
<dbReference type="InterPro" id="IPR029526">
    <property type="entry name" value="PGBD"/>
</dbReference>
<evidence type="ECO:0000313" key="3">
    <source>
        <dbReference type="EMBL" id="GMF48644.1"/>
    </source>
</evidence>
<dbReference type="AlphaFoldDB" id="A0A9W6XWI5"/>